<keyword evidence="4" id="KW-1185">Reference proteome</keyword>
<name>A0ABP0LUH0_9DINO</name>
<evidence type="ECO:0000313" key="2">
    <source>
        <dbReference type="EMBL" id="CAK9041634.1"/>
    </source>
</evidence>
<comment type="caution">
    <text evidence="2">The sequence shown here is derived from an EMBL/GenBank/DDBJ whole genome shotgun (WGS) entry which is preliminary data.</text>
</comment>
<evidence type="ECO:0000313" key="4">
    <source>
        <dbReference type="Proteomes" id="UP001642464"/>
    </source>
</evidence>
<sequence>MFLILQPTAGTSLEDAVPETPEEFLYRLSRSRFGKGGVLRDAHGVLVLEFQRPDDALDVQLELAELVIARDEVPKEQSAELGLDAPSGMRMRQKVEWARAMYTERAKALVWDVGDFVLPLDLRFTWQVPSLQLRVSPKPDWGSMQQVLVLSRGGQQWILQAHEVHHHLGLAGEAIVKRRRQKLHETNAPMEPDEAEEESDDEEFELDDVFDEEIQVTAVRTGKSSGSRGHFASRSAWRTKCGGVVFIHDFCCYGGTLELVGRPQDIKAVEQGELLGQQVLWHPPERRSSRRPSGRPSSLEEKGDCTCSTVSTVEHPEKPIRGWFDGHNLYWEPTQSFPGHEGEPGSAFDEAVGIPKEGQLPAGPWVRITSAMEPGGIPGPDSGLWTLQTAFYSECYGPLPLEFLEKLGEFQAGPGARELYLRTRRDAMKEDFVEMKVPAEEEPDDWDESSNDEDFSLEALGLVEAIPRQSVAFEDVVPTLKRNSAPRLRTLDS</sequence>
<reference evidence="2 4" key="1">
    <citation type="submission" date="2024-02" db="EMBL/GenBank/DDBJ databases">
        <authorList>
            <person name="Chen Y."/>
            <person name="Shah S."/>
            <person name="Dougan E. K."/>
            <person name="Thang M."/>
            <person name="Chan C."/>
        </authorList>
    </citation>
    <scope>NUCLEOTIDE SEQUENCE [LARGE SCALE GENOMIC DNA]</scope>
</reference>
<proteinExistence type="predicted"/>
<feature type="region of interest" description="Disordered" evidence="1">
    <location>
        <begin position="279"/>
        <end position="305"/>
    </location>
</feature>
<gene>
    <name evidence="2" type="ORF">SCF082_LOCUS24019</name>
    <name evidence="3" type="ORF">SCF082_LOCUS24278</name>
</gene>
<evidence type="ECO:0000313" key="3">
    <source>
        <dbReference type="EMBL" id="CAK9042114.1"/>
    </source>
</evidence>
<dbReference type="EMBL" id="CAXAMM010017780">
    <property type="protein sequence ID" value="CAK9042114.1"/>
    <property type="molecule type" value="Genomic_DNA"/>
</dbReference>
<dbReference type="EMBL" id="CAXAMM010017668">
    <property type="protein sequence ID" value="CAK9041634.1"/>
    <property type="molecule type" value="Genomic_DNA"/>
</dbReference>
<protein>
    <submittedName>
        <fullName evidence="2">Uncharacterized protein</fullName>
    </submittedName>
</protein>
<organism evidence="2 4">
    <name type="scientific">Durusdinium trenchii</name>
    <dbReference type="NCBI Taxonomy" id="1381693"/>
    <lineage>
        <taxon>Eukaryota</taxon>
        <taxon>Sar</taxon>
        <taxon>Alveolata</taxon>
        <taxon>Dinophyceae</taxon>
        <taxon>Suessiales</taxon>
        <taxon>Symbiodiniaceae</taxon>
        <taxon>Durusdinium</taxon>
    </lineage>
</organism>
<evidence type="ECO:0000256" key="1">
    <source>
        <dbReference type="SAM" id="MobiDB-lite"/>
    </source>
</evidence>
<dbReference type="Proteomes" id="UP001642464">
    <property type="component" value="Unassembled WGS sequence"/>
</dbReference>
<accession>A0ABP0LUH0</accession>